<sequence>MSKTSDLRPWLALSFAAIVLPFTLAGCSSDSGTLMMPAEEFAGHVADVMVDQEKIPRPIVTCGDSPVEIVDGATVHCFFSATEAPTVLYDSVTTISEVKGADFHIVTKVDAEPQG</sequence>
<name>A0A3E0VXA3_9MICO</name>
<organism evidence="1 2">
    <name type="scientific">Subtercola boreus</name>
    <dbReference type="NCBI Taxonomy" id="120213"/>
    <lineage>
        <taxon>Bacteria</taxon>
        <taxon>Bacillati</taxon>
        <taxon>Actinomycetota</taxon>
        <taxon>Actinomycetes</taxon>
        <taxon>Micrococcales</taxon>
        <taxon>Microbacteriaceae</taxon>
        <taxon>Subtercola</taxon>
    </lineage>
</organism>
<dbReference type="Proteomes" id="UP000256541">
    <property type="component" value="Unassembled WGS sequence"/>
</dbReference>
<reference evidence="1 2" key="1">
    <citation type="submission" date="2017-04" db="EMBL/GenBank/DDBJ databases">
        <title>Comparative genome analysis of Subtercola boreus.</title>
        <authorList>
            <person name="Cho Y.-J."/>
            <person name="Cho A."/>
            <person name="Kim O.-S."/>
            <person name="Lee J.-I."/>
        </authorList>
    </citation>
    <scope>NUCLEOTIDE SEQUENCE [LARGE SCALE GENOMIC DNA]</scope>
    <source>
        <strain evidence="1 2">P27479</strain>
    </source>
</reference>
<comment type="caution">
    <text evidence="1">The sequence shown here is derived from an EMBL/GenBank/DDBJ whole genome shotgun (WGS) entry which is preliminary data.</text>
</comment>
<accession>A0A3E0VXA3</accession>
<protein>
    <recommendedName>
        <fullName evidence="3">DUF4333 domain-containing protein</fullName>
    </recommendedName>
</protein>
<dbReference type="PROSITE" id="PS51257">
    <property type="entry name" value="PROKAR_LIPOPROTEIN"/>
    <property type="match status" value="1"/>
</dbReference>
<evidence type="ECO:0000313" key="1">
    <source>
        <dbReference type="EMBL" id="RFA14506.1"/>
    </source>
</evidence>
<evidence type="ECO:0000313" key="2">
    <source>
        <dbReference type="Proteomes" id="UP000256541"/>
    </source>
</evidence>
<gene>
    <name evidence="1" type="ORF">B7R22_09805</name>
</gene>
<dbReference type="AlphaFoldDB" id="A0A3E0VXA3"/>
<dbReference type="EMBL" id="NBXB01000028">
    <property type="protein sequence ID" value="RFA14506.1"/>
    <property type="molecule type" value="Genomic_DNA"/>
</dbReference>
<proteinExistence type="predicted"/>
<dbReference type="OrthoDB" id="5193721at2"/>
<dbReference type="RefSeq" id="WP_116411560.1">
    <property type="nucleotide sequence ID" value="NZ_NBXB01000028.1"/>
</dbReference>
<evidence type="ECO:0008006" key="3">
    <source>
        <dbReference type="Google" id="ProtNLM"/>
    </source>
</evidence>